<dbReference type="GO" id="GO:0048046">
    <property type="term" value="C:apoplast"/>
    <property type="evidence" value="ECO:0007669"/>
    <property type="project" value="UniProtKB-SubCell"/>
</dbReference>
<evidence type="ECO:0000256" key="3">
    <source>
        <dbReference type="ARBA" id="ARBA00022525"/>
    </source>
</evidence>
<keyword evidence="6" id="KW-1185">Reference proteome</keyword>
<dbReference type="AlphaFoldDB" id="A0AAV0CTW8"/>
<dbReference type="InterPro" id="IPR004265">
    <property type="entry name" value="Dirigent"/>
</dbReference>
<feature type="chain" id="PRO_5043105291" description="Dirigent protein" evidence="4">
    <location>
        <begin position="31"/>
        <end position="197"/>
    </location>
</feature>
<protein>
    <recommendedName>
        <fullName evidence="4">Dirigent protein</fullName>
    </recommendedName>
</protein>
<comment type="similarity">
    <text evidence="1 4">Belongs to the plant dirigent protein family.</text>
</comment>
<gene>
    <name evidence="5" type="ORF">CEPIT_LOCUS8279</name>
</gene>
<dbReference type="Proteomes" id="UP001152523">
    <property type="component" value="Unassembled WGS sequence"/>
</dbReference>
<evidence type="ECO:0000256" key="2">
    <source>
        <dbReference type="ARBA" id="ARBA00011738"/>
    </source>
</evidence>
<keyword evidence="4" id="KW-0052">Apoplast</keyword>
<name>A0AAV0CTW8_9ASTE</name>
<dbReference type="InterPro" id="IPR044859">
    <property type="entry name" value="Allene_oxi_cyc_Dirigent"/>
</dbReference>
<dbReference type="Gene3D" id="2.40.480.10">
    <property type="entry name" value="Allene oxide cyclase-like"/>
    <property type="match status" value="1"/>
</dbReference>
<proteinExistence type="inferred from homology"/>
<accession>A0AAV0CTW8</accession>
<keyword evidence="3 4" id="KW-0964">Secreted</keyword>
<organism evidence="5 6">
    <name type="scientific">Cuscuta epithymum</name>
    <dbReference type="NCBI Taxonomy" id="186058"/>
    <lineage>
        <taxon>Eukaryota</taxon>
        <taxon>Viridiplantae</taxon>
        <taxon>Streptophyta</taxon>
        <taxon>Embryophyta</taxon>
        <taxon>Tracheophyta</taxon>
        <taxon>Spermatophyta</taxon>
        <taxon>Magnoliopsida</taxon>
        <taxon>eudicotyledons</taxon>
        <taxon>Gunneridae</taxon>
        <taxon>Pentapetalae</taxon>
        <taxon>asterids</taxon>
        <taxon>lamiids</taxon>
        <taxon>Solanales</taxon>
        <taxon>Convolvulaceae</taxon>
        <taxon>Cuscuteae</taxon>
        <taxon>Cuscuta</taxon>
        <taxon>Cuscuta subgen. Cuscuta</taxon>
    </lineage>
</organism>
<evidence type="ECO:0000256" key="1">
    <source>
        <dbReference type="ARBA" id="ARBA00010746"/>
    </source>
</evidence>
<reference evidence="5" key="1">
    <citation type="submission" date="2022-07" db="EMBL/GenBank/DDBJ databases">
        <authorList>
            <person name="Macas J."/>
            <person name="Novak P."/>
            <person name="Neumann P."/>
        </authorList>
    </citation>
    <scope>NUCLEOTIDE SEQUENCE</scope>
</reference>
<comment type="function">
    <text evidence="4">Dirigent proteins impart stereoselectivity on the phenoxy radical-coupling reaction, yielding optically active lignans from two molecules of coniferyl alcohol in the biosynthesis of lignans, flavonolignans, and alkaloids and thus plays a central role in plant secondary metabolism.</text>
</comment>
<dbReference type="PANTHER" id="PTHR21495">
    <property type="entry name" value="NUCLEOPORIN-RELATED"/>
    <property type="match status" value="1"/>
</dbReference>
<feature type="signal peptide" evidence="4">
    <location>
        <begin position="1"/>
        <end position="30"/>
    </location>
</feature>
<dbReference type="EMBL" id="CAMAPF010000040">
    <property type="protein sequence ID" value="CAH9082914.1"/>
    <property type="molecule type" value="Genomic_DNA"/>
</dbReference>
<comment type="caution">
    <text evidence="5">The sequence shown here is derived from an EMBL/GenBank/DDBJ whole genome shotgun (WGS) entry which is preliminary data.</text>
</comment>
<evidence type="ECO:0000313" key="5">
    <source>
        <dbReference type="EMBL" id="CAH9082914.1"/>
    </source>
</evidence>
<sequence length="197" mass="21774">MAKNPILPFFTNSLPIFIVFFFLLTFPVTGEEQIFGKPVDRKSLGFKKEKASHLHFFWHDILSGPKPTSIMVIPPAKISSANFSFGLTNIIDNPLTVAPDPKSKCVGRAQGIYASACQEELGFLMVMNLAFIEGKYNGSTLTVLGRNPALQKVREMSIVGGSGLFRFARGYVLAKTQMVDLKTGDATVEYDAYVLHY</sequence>
<evidence type="ECO:0000256" key="4">
    <source>
        <dbReference type="RuleBase" id="RU363099"/>
    </source>
</evidence>
<keyword evidence="4" id="KW-0732">Signal</keyword>
<evidence type="ECO:0000313" key="6">
    <source>
        <dbReference type="Proteomes" id="UP001152523"/>
    </source>
</evidence>
<comment type="subcellular location">
    <subcellularLocation>
        <location evidence="4">Secreted</location>
        <location evidence="4">Extracellular space</location>
        <location evidence="4">Apoplast</location>
    </subcellularLocation>
</comment>
<dbReference type="GO" id="GO:0009699">
    <property type="term" value="P:phenylpropanoid biosynthetic process"/>
    <property type="evidence" value="ECO:0007669"/>
    <property type="project" value="UniProtKB-ARBA"/>
</dbReference>
<comment type="subunit">
    <text evidence="2 4">Homodimer.</text>
</comment>
<dbReference type="Pfam" id="PF03018">
    <property type="entry name" value="Dirigent"/>
    <property type="match status" value="1"/>
</dbReference>